<name>A0A0N5CYY7_THECL</name>
<feature type="region of interest" description="Disordered" evidence="1">
    <location>
        <begin position="227"/>
        <end position="262"/>
    </location>
</feature>
<dbReference type="OMA" id="TEANVIM"/>
<keyword evidence="4" id="KW-1185">Reference proteome</keyword>
<protein>
    <submittedName>
        <fullName evidence="3 5">Uncharacterized protein</fullName>
    </submittedName>
</protein>
<dbReference type="WBParaSite" id="TCLT_0000568201-mRNA-1">
    <property type="protein sequence ID" value="TCLT_0000568201-mRNA-1"/>
    <property type="gene ID" value="TCLT_0000568201"/>
</dbReference>
<reference evidence="3 4" key="2">
    <citation type="submission" date="2018-11" db="EMBL/GenBank/DDBJ databases">
        <authorList>
            <consortium name="Pathogen Informatics"/>
        </authorList>
    </citation>
    <scope>NUCLEOTIDE SEQUENCE [LARGE SCALE GENOMIC DNA]</scope>
</reference>
<evidence type="ECO:0000256" key="1">
    <source>
        <dbReference type="SAM" id="MobiDB-lite"/>
    </source>
</evidence>
<dbReference type="AlphaFoldDB" id="A0A0N5CYY7"/>
<feature type="region of interest" description="Disordered" evidence="1">
    <location>
        <begin position="83"/>
        <end position="102"/>
    </location>
</feature>
<sequence>MPPIENIPLDGDELSDDEIWELNSANMSLRTTLIFLIITVAVFGVLQIIKLIYQIQITRRKANKTTAFDSSIPKIVVCTKKKEEPVKKTKKKRPTSSLPSRKMKIQMSLKNSPLTEIITDVDKTEKKPNEIKKSKENGKASDFSISTVAGTSLSRSSASQLTAKDSFVSVDDKAPYPDPDAYDSSLVTHDTSAKKSVFLEPKAQDSLMVIDRSAPLQKANSVEHLVWKTEEEPKGPEVAEQKEIRIEGKSPSSPKEDQASLK</sequence>
<feature type="transmembrane region" description="Helical" evidence="2">
    <location>
        <begin position="33"/>
        <end position="53"/>
    </location>
</feature>
<keyword evidence="2" id="KW-1133">Transmembrane helix</keyword>
<evidence type="ECO:0000313" key="3">
    <source>
        <dbReference type="EMBL" id="VDN02942.1"/>
    </source>
</evidence>
<dbReference type="Proteomes" id="UP000276776">
    <property type="component" value="Unassembled WGS sequence"/>
</dbReference>
<evidence type="ECO:0000313" key="4">
    <source>
        <dbReference type="Proteomes" id="UP000276776"/>
    </source>
</evidence>
<proteinExistence type="predicted"/>
<gene>
    <name evidence="3" type="ORF">TCLT_LOCUS5671</name>
</gene>
<dbReference type="EMBL" id="UYYF01004355">
    <property type="protein sequence ID" value="VDN02942.1"/>
    <property type="molecule type" value="Genomic_DNA"/>
</dbReference>
<reference evidence="5" key="1">
    <citation type="submission" date="2017-02" db="UniProtKB">
        <authorList>
            <consortium name="WormBaseParasite"/>
        </authorList>
    </citation>
    <scope>IDENTIFICATION</scope>
</reference>
<organism evidence="5">
    <name type="scientific">Thelazia callipaeda</name>
    <name type="common">Oriental eyeworm</name>
    <name type="synonym">Parasitic nematode</name>
    <dbReference type="NCBI Taxonomy" id="103827"/>
    <lineage>
        <taxon>Eukaryota</taxon>
        <taxon>Metazoa</taxon>
        <taxon>Ecdysozoa</taxon>
        <taxon>Nematoda</taxon>
        <taxon>Chromadorea</taxon>
        <taxon>Rhabditida</taxon>
        <taxon>Spirurina</taxon>
        <taxon>Spiruromorpha</taxon>
        <taxon>Thelazioidea</taxon>
        <taxon>Thelaziidae</taxon>
        <taxon>Thelazia</taxon>
    </lineage>
</organism>
<keyword evidence="2" id="KW-0812">Transmembrane</keyword>
<keyword evidence="2" id="KW-0472">Membrane</keyword>
<dbReference type="OrthoDB" id="5834034at2759"/>
<evidence type="ECO:0000313" key="5">
    <source>
        <dbReference type="WBParaSite" id="TCLT_0000568201-mRNA-1"/>
    </source>
</evidence>
<accession>A0A0N5CYY7</accession>
<evidence type="ECO:0000256" key="2">
    <source>
        <dbReference type="SAM" id="Phobius"/>
    </source>
</evidence>